<dbReference type="Pfam" id="PF00023">
    <property type="entry name" value="Ank"/>
    <property type="match status" value="1"/>
</dbReference>
<feature type="repeat" description="ANK" evidence="3">
    <location>
        <begin position="321"/>
        <end position="353"/>
    </location>
</feature>
<gene>
    <name evidence="4" type="ORF">D5018_07500</name>
</gene>
<feature type="repeat" description="ANK" evidence="3">
    <location>
        <begin position="626"/>
        <end position="648"/>
    </location>
</feature>
<dbReference type="InterPro" id="IPR002110">
    <property type="entry name" value="Ankyrin_rpt"/>
</dbReference>
<protein>
    <submittedName>
        <fullName evidence="4">Ankyrin repeat domain-containing protein</fullName>
    </submittedName>
</protein>
<dbReference type="SUPFAM" id="SSF48403">
    <property type="entry name" value="Ankyrin repeat"/>
    <property type="match status" value="2"/>
</dbReference>
<dbReference type="PANTHER" id="PTHR24198">
    <property type="entry name" value="ANKYRIN REPEAT AND PROTEIN KINASE DOMAIN-CONTAINING PROTEIN"/>
    <property type="match status" value="1"/>
</dbReference>
<dbReference type="SMART" id="SM00248">
    <property type="entry name" value="ANK"/>
    <property type="match status" value="10"/>
</dbReference>
<feature type="repeat" description="ANK" evidence="3">
    <location>
        <begin position="288"/>
        <end position="320"/>
    </location>
</feature>
<sequence>MSGIDGLHYDKQWGFDHKYEFCQGLKFESRKTVSIIYYDSGRQVGVFRYVVTPPKNQSLVWGIARFMAGTPYGPCCDPAAVNSRHDKLAEKLMGDLEKHLNTTSFIQNSIAAGNITEIEQIPKSVLADRIFNHSGEVLLHHAVRVNSTETVTVLKAKEVDVNVIDNCGMTPLMLCCIDDNADMAKLLLDKGAKISHWLHKNYCDENGRVVFPPKTGLFHLVAHYDAKKCMELFINEEQFKGYFLDEQNEEGITPLHIAAKRNRLMIMQMMFKSGNRSFSINRPSHVGDRHTALHMAVVNDHNEVLTLLCANGADINVADKMGNYPIHLALLRRNVASVKLLLEGGAALDVLNSEDLTPIELAGHLDLDTQSEQVCLLALFVDYLEQVENDNDACKHLYHKMDAGIYFDSVLNDQIAKVKKWEPYIPDLRYQNHYFYSSLVQLRDKTLLGFAVEHSTDVVFHRLVNSCPKYMINVVDFCGMSPLHLAVKTNQPEKVKALLERDANPHLIAYNGESPLFLALKYTVSPLVLKVLLEHDADPDFCITQEYLFQFDRCKYLIEYAAEYAQLEKLQILLEFGADANKFGSVKCCSALYWAISRNATPKQLQLDMIHLLLESGADPKFADIRGETPLHLAIELGNVDVLDLLLKERKHYFVQILDIVLPNAPLPMLQHAYQLAGKLKNKQVGTRIKTLLDNTFPKK</sequence>
<reference evidence="4 5" key="1">
    <citation type="submission" date="2018-09" db="EMBL/GenBank/DDBJ databases">
        <title>Phylogeny of the Shewanellaceae, and recommendation for two new genera, Pseudoshewanella and Parashewanella.</title>
        <authorList>
            <person name="Wang G."/>
        </authorList>
    </citation>
    <scope>NUCLEOTIDE SEQUENCE [LARGE SCALE GENOMIC DNA]</scope>
    <source>
        <strain evidence="4 5">C51</strain>
    </source>
</reference>
<feature type="repeat" description="ANK" evidence="3">
    <location>
        <begin position="167"/>
        <end position="195"/>
    </location>
</feature>
<dbReference type="PANTHER" id="PTHR24198:SF165">
    <property type="entry name" value="ANKYRIN REPEAT-CONTAINING PROTEIN-RELATED"/>
    <property type="match status" value="1"/>
</dbReference>
<feature type="repeat" description="ANK" evidence="3">
    <location>
        <begin position="134"/>
        <end position="166"/>
    </location>
</feature>
<evidence type="ECO:0000256" key="2">
    <source>
        <dbReference type="ARBA" id="ARBA00023043"/>
    </source>
</evidence>
<keyword evidence="1" id="KW-0677">Repeat</keyword>
<dbReference type="RefSeq" id="WP_121838393.1">
    <property type="nucleotide sequence ID" value="NZ_ML014766.1"/>
</dbReference>
<dbReference type="PROSITE" id="PS50088">
    <property type="entry name" value="ANK_REPEAT"/>
    <property type="match status" value="7"/>
</dbReference>
<dbReference type="OrthoDB" id="6329794at2"/>
<dbReference type="Proteomes" id="UP000281474">
    <property type="component" value="Unassembled WGS sequence"/>
</dbReference>
<organism evidence="4 5">
    <name type="scientific">Parashewanella curva</name>
    <dbReference type="NCBI Taxonomy" id="2338552"/>
    <lineage>
        <taxon>Bacteria</taxon>
        <taxon>Pseudomonadati</taxon>
        <taxon>Pseudomonadota</taxon>
        <taxon>Gammaproteobacteria</taxon>
        <taxon>Alteromonadales</taxon>
        <taxon>Shewanellaceae</taxon>
        <taxon>Parashewanella</taxon>
    </lineage>
</organism>
<dbReference type="AlphaFoldDB" id="A0A3L8PYE5"/>
<proteinExistence type="predicted"/>
<dbReference type="PRINTS" id="PR01415">
    <property type="entry name" value="ANKYRIN"/>
</dbReference>
<evidence type="ECO:0000256" key="1">
    <source>
        <dbReference type="ARBA" id="ARBA00022737"/>
    </source>
</evidence>
<comment type="caution">
    <text evidence="4">The sequence shown here is derived from an EMBL/GenBank/DDBJ whole genome shotgun (WGS) entry which is preliminary data.</text>
</comment>
<feature type="repeat" description="ANK" evidence="3">
    <location>
        <begin position="250"/>
        <end position="282"/>
    </location>
</feature>
<evidence type="ECO:0000313" key="5">
    <source>
        <dbReference type="Proteomes" id="UP000281474"/>
    </source>
</evidence>
<keyword evidence="2 3" id="KW-0040">ANK repeat</keyword>
<name>A0A3L8PYE5_9GAMM</name>
<evidence type="ECO:0000313" key="4">
    <source>
        <dbReference type="EMBL" id="RLV60361.1"/>
    </source>
</evidence>
<dbReference type="EMBL" id="QZEI01000017">
    <property type="protein sequence ID" value="RLV60361.1"/>
    <property type="molecule type" value="Genomic_DNA"/>
</dbReference>
<accession>A0A3L8PYE5</accession>
<dbReference type="Gene3D" id="1.25.40.20">
    <property type="entry name" value="Ankyrin repeat-containing domain"/>
    <property type="match status" value="4"/>
</dbReference>
<dbReference type="InterPro" id="IPR036770">
    <property type="entry name" value="Ankyrin_rpt-contain_sf"/>
</dbReference>
<keyword evidence="5" id="KW-1185">Reference proteome</keyword>
<evidence type="ECO:0000256" key="3">
    <source>
        <dbReference type="PROSITE-ProRule" id="PRU00023"/>
    </source>
</evidence>
<dbReference type="Pfam" id="PF12796">
    <property type="entry name" value="Ank_2"/>
    <property type="match status" value="4"/>
</dbReference>
<dbReference type="PROSITE" id="PS50297">
    <property type="entry name" value="ANK_REP_REGION"/>
    <property type="match status" value="6"/>
</dbReference>
<feature type="repeat" description="ANK" evidence="3">
    <location>
        <begin position="478"/>
        <end position="510"/>
    </location>
</feature>